<dbReference type="InterPro" id="IPR002052">
    <property type="entry name" value="DNA_methylase_N6_adenine_CS"/>
</dbReference>
<dbReference type="CDD" id="cd02440">
    <property type="entry name" value="AdoMet_MTases"/>
    <property type="match status" value="1"/>
</dbReference>
<keyword evidence="1 3" id="KW-0489">Methyltransferase</keyword>
<sequence>MRIVAGMWRGRRIEEPRGREVTRPTTDRVREACASVLDSALDEGIGGARVLDAFAGSGALGIEMLSRGALHATFFDIDRQAALLVRRNLEGLKAERPTYRVVTGDVLAAASRGRVPGGPFDAVLIDPPYALGPEPAEALLEALAAHSLLASGAIALFEHRSDLPGAHPQGFEIVREKRYGTTAVDVLQLVDETK</sequence>
<dbReference type="PIRSF" id="PIRSF004553">
    <property type="entry name" value="CHP00095"/>
    <property type="match status" value="1"/>
</dbReference>
<dbReference type="InterPro" id="IPR029063">
    <property type="entry name" value="SAM-dependent_MTases_sf"/>
</dbReference>
<dbReference type="InterPro" id="IPR004398">
    <property type="entry name" value="RNA_MeTrfase_RsmD"/>
</dbReference>
<dbReference type="GO" id="GO:0003676">
    <property type="term" value="F:nucleic acid binding"/>
    <property type="evidence" value="ECO:0007669"/>
    <property type="project" value="InterPro"/>
</dbReference>
<evidence type="ECO:0000313" key="3">
    <source>
        <dbReference type="EMBL" id="OUN41611.1"/>
    </source>
</evidence>
<dbReference type="Gene3D" id="3.40.50.150">
    <property type="entry name" value="Vaccinia Virus protein VP39"/>
    <property type="match status" value="1"/>
</dbReference>
<dbReference type="NCBIfam" id="TIGR00095">
    <property type="entry name" value="16S rRNA (guanine(966)-N(2))-methyltransferase RsmD"/>
    <property type="match status" value="1"/>
</dbReference>
<evidence type="ECO:0000256" key="2">
    <source>
        <dbReference type="ARBA" id="ARBA00022679"/>
    </source>
</evidence>
<dbReference type="SUPFAM" id="SSF53335">
    <property type="entry name" value="S-adenosyl-L-methionine-dependent methyltransferases"/>
    <property type="match status" value="1"/>
</dbReference>
<dbReference type="Pfam" id="PF03602">
    <property type="entry name" value="Cons_hypoth95"/>
    <property type="match status" value="1"/>
</dbReference>
<name>A0A1Y3TYU5_9ACTN</name>
<dbReference type="GO" id="GO:0031167">
    <property type="term" value="P:rRNA methylation"/>
    <property type="evidence" value="ECO:0007669"/>
    <property type="project" value="InterPro"/>
</dbReference>
<dbReference type="PROSITE" id="PS00092">
    <property type="entry name" value="N6_MTASE"/>
    <property type="match status" value="1"/>
</dbReference>
<gene>
    <name evidence="3" type="ORF">B5G21_09230</name>
</gene>
<evidence type="ECO:0000256" key="1">
    <source>
        <dbReference type="ARBA" id="ARBA00022603"/>
    </source>
</evidence>
<dbReference type="EMBL" id="NFHO01000012">
    <property type="protein sequence ID" value="OUN41611.1"/>
    <property type="molecule type" value="Genomic_DNA"/>
</dbReference>
<dbReference type="STRING" id="1118060.GCA_000311845_01143"/>
<accession>A0A1Y3TYU5</accession>
<dbReference type="GO" id="GO:0008168">
    <property type="term" value="F:methyltransferase activity"/>
    <property type="evidence" value="ECO:0007669"/>
    <property type="project" value="UniProtKB-KW"/>
</dbReference>
<reference evidence="4" key="1">
    <citation type="submission" date="2017-04" db="EMBL/GenBank/DDBJ databases">
        <title>Function of individual gut microbiota members based on whole genome sequencing of pure cultures obtained from chicken caecum.</title>
        <authorList>
            <person name="Medvecky M."/>
            <person name="Cejkova D."/>
            <person name="Polansky O."/>
            <person name="Karasova D."/>
            <person name="Kubasova T."/>
            <person name="Cizek A."/>
            <person name="Rychlik I."/>
        </authorList>
    </citation>
    <scope>NUCLEOTIDE SEQUENCE [LARGE SCALE GENOMIC DNA]</scope>
    <source>
        <strain evidence="4">An70</strain>
    </source>
</reference>
<dbReference type="PANTHER" id="PTHR43542:SF1">
    <property type="entry name" value="METHYLTRANSFERASE"/>
    <property type="match status" value="1"/>
</dbReference>
<dbReference type="RefSeq" id="WP_087186939.1">
    <property type="nucleotide sequence ID" value="NZ_NFHO01000012.1"/>
</dbReference>
<dbReference type="eggNOG" id="COG0742">
    <property type="taxonomic scope" value="Bacteria"/>
</dbReference>
<keyword evidence="2 3" id="KW-0808">Transferase</keyword>
<comment type="caution">
    <text evidence="3">The sequence shown here is derived from an EMBL/GenBank/DDBJ whole genome shotgun (WGS) entry which is preliminary data.</text>
</comment>
<dbReference type="PANTHER" id="PTHR43542">
    <property type="entry name" value="METHYLTRANSFERASE"/>
    <property type="match status" value="1"/>
</dbReference>
<dbReference type="AlphaFoldDB" id="A0A1Y3TYU5"/>
<evidence type="ECO:0000313" key="4">
    <source>
        <dbReference type="Proteomes" id="UP000196560"/>
    </source>
</evidence>
<protein>
    <submittedName>
        <fullName evidence="3">16S rRNA (Guanine(966)-N(2))-methyltransferase RsmD</fullName>
    </submittedName>
</protein>
<proteinExistence type="predicted"/>
<dbReference type="Proteomes" id="UP000196560">
    <property type="component" value="Unassembled WGS sequence"/>
</dbReference>
<organism evidence="3 4">
    <name type="scientific">Enorma massiliensis</name>
    <dbReference type="NCBI Taxonomy" id="1472761"/>
    <lineage>
        <taxon>Bacteria</taxon>
        <taxon>Bacillati</taxon>
        <taxon>Actinomycetota</taxon>
        <taxon>Coriobacteriia</taxon>
        <taxon>Coriobacteriales</taxon>
        <taxon>Coriobacteriaceae</taxon>
        <taxon>Enorma</taxon>
    </lineage>
</organism>
<keyword evidence="4" id="KW-1185">Reference proteome</keyword>